<name>A0A7D9D9H7_PARCT</name>
<dbReference type="Pfam" id="PF15243">
    <property type="entry name" value="ANAPC15"/>
    <property type="match status" value="1"/>
</dbReference>
<evidence type="ECO:0000256" key="4">
    <source>
        <dbReference type="ARBA" id="ARBA00022776"/>
    </source>
</evidence>
<evidence type="ECO:0000256" key="5">
    <source>
        <dbReference type="ARBA" id="ARBA00023306"/>
    </source>
</evidence>
<dbReference type="EMBL" id="CACRXK020000198">
    <property type="protein sequence ID" value="CAB3979439.1"/>
    <property type="molecule type" value="Genomic_DNA"/>
</dbReference>
<sequence>MAFQMTSFINPLPRLSDTEWFSLDERLDDDALLTQEEDEYKFMMKEIADKGYDLLSIGETKETSEVADGDEEDIDGEDEESAGVLDDETDEYDGTSPEAGGAILNPNLEVDMDESAGVLPDIQEPPSSSWM</sequence>
<reference evidence="7" key="1">
    <citation type="submission" date="2020-04" db="EMBL/GenBank/DDBJ databases">
        <authorList>
            <person name="Alioto T."/>
            <person name="Alioto T."/>
            <person name="Gomez Garrido J."/>
        </authorList>
    </citation>
    <scope>NUCLEOTIDE SEQUENCE</scope>
    <source>
        <strain evidence="7">A484AB</strain>
    </source>
</reference>
<protein>
    <submittedName>
        <fullName evidence="7">Anaphase-promoting complex subunit 15-like</fullName>
    </submittedName>
</protein>
<comment type="caution">
    <text evidence="7">The sequence shown here is derived from an EMBL/GenBank/DDBJ whole genome shotgun (WGS) entry which is preliminary data.</text>
</comment>
<feature type="compositionally biased region" description="Acidic residues" evidence="6">
    <location>
        <begin position="65"/>
        <end position="93"/>
    </location>
</feature>
<dbReference type="AlphaFoldDB" id="A0A7D9D9H7"/>
<comment type="pathway">
    <text evidence="1">Protein modification; protein ubiquitination.</text>
</comment>
<evidence type="ECO:0000313" key="7">
    <source>
        <dbReference type="EMBL" id="CAB3979439.1"/>
    </source>
</evidence>
<feature type="region of interest" description="Disordered" evidence="6">
    <location>
        <begin position="57"/>
        <end position="131"/>
    </location>
</feature>
<evidence type="ECO:0000313" key="8">
    <source>
        <dbReference type="Proteomes" id="UP001152795"/>
    </source>
</evidence>
<dbReference type="InterPro" id="IPR026182">
    <property type="entry name" value="ANAPC15"/>
</dbReference>
<dbReference type="Proteomes" id="UP001152795">
    <property type="component" value="Unassembled WGS sequence"/>
</dbReference>
<dbReference type="OrthoDB" id="6362917at2759"/>
<evidence type="ECO:0000256" key="1">
    <source>
        <dbReference type="ARBA" id="ARBA00004906"/>
    </source>
</evidence>
<dbReference type="PANTHER" id="PTHR22526">
    <property type="entry name" value="ANAPHASE PROMOTING COMPLEX C SUBUNIT 15, PSEUDOGENE-RELATED"/>
    <property type="match status" value="1"/>
</dbReference>
<keyword evidence="5" id="KW-0131">Cell cycle</keyword>
<dbReference type="PANTHER" id="PTHR22526:SF2">
    <property type="entry name" value="ANAPHASE PROMOTING COMPLEX C SUBUNIT 15, PSEUDOGENE-RELATED"/>
    <property type="match status" value="1"/>
</dbReference>
<dbReference type="GO" id="GO:0051301">
    <property type="term" value="P:cell division"/>
    <property type="evidence" value="ECO:0007669"/>
    <property type="project" value="UniProtKB-KW"/>
</dbReference>
<evidence type="ECO:0000256" key="2">
    <source>
        <dbReference type="ARBA" id="ARBA00009618"/>
    </source>
</evidence>
<proteinExistence type="inferred from homology"/>
<evidence type="ECO:0000256" key="3">
    <source>
        <dbReference type="ARBA" id="ARBA00022618"/>
    </source>
</evidence>
<evidence type="ECO:0000256" key="6">
    <source>
        <dbReference type="SAM" id="MobiDB-lite"/>
    </source>
</evidence>
<comment type="similarity">
    <text evidence="2">Belongs to the APC15 family.</text>
</comment>
<keyword evidence="4" id="KW-0498">Mitosis</keyword>
<dbReference type="GO" id="GO:0005680">
    <property type="term" value="C:anaphase-promoting complex"/>
    <property type="evidence" value="ECO:0007669"/>
    <property type="project" value="InterPro"/>
</dbReference>
<dbReference type="GO" id="GO:0090266">
    <property type="term" value="P:regulation of mitotic cell cycle spindle assembly checkpoint"/>
    <property type="evidence" value="ECO:0007669"/>
    <property type="project" value="InterPro"/>
</dbReference>
<keyword evidence="3" id="KW-0132">Cell division</keyword>
<gene>
    <name evidence="7" type="ORF">PACLA_8A030311</name>
</gene>
<accession>A0A7D9D9H7</accession>
<organism evidence="7 8">
    <name type="scientific">Paramuricea clavata</name>
    <name type="common">Red gorgonian</name>
    <name type="synonym">Violescent sea-whip</name>
    <dbReference type="NCBI Taxonomy" id="317549"/>
    <lineage>
        <taxon>Eukaryota</taxon>
        <taxon>Metazoa</taxon>
        <taxon>Cnidaria</taxon>
        <taxon>Anthozoa</taxon>
        <taxon>Octocorallia</taxon>
        <taxon>Malacalcyonacea</taxon>
        <taxon>Plexauridae</taxon>
        <taxon>Paramuricea</taxon>
    </lineage>
</organism>
<keyword evidence="8" id="KW-1185">Reference proteome</keyword>